<evidence type="ECO:0000256" key="1">
    <source>
        <dbReference type="SAM" id="MobiDB-lite"/>
    </source>
</evidence>
<evidence type="ECO:0000313" key="3">
    <source>
        <dbReference type="EMBL" id="GMR59649.1"/>
    </source>
</evidence>
<sequence length="462" mass="52973">MSTEHIWMMNSELQRFAWHAYSSARMLRSLPRDTPAAKRLLDALNAVTRPHLSVRGSAAIDDLLTYQGLLESQYELRFLVRIIAEVNSVLRRGDNEEAIALLSLASTLVANMERLQEKVIFHYRSTVRRAMEMGQLMVERREESMPTPLPLMRTGDKGTPSEHCIPSMRTPRYSENIFVDDKLPELLLIDNTVKEEPMESLHPPVTSHMVLRKRKIMPSLDYDDLPSTSKSTSKSDDGFGDVENETMESREASPTSSHSGNGIDSNRTDDHSLVGVVSKTLALELAVPWEGMGKVDEESNIGQPSGKSCPFCSQILIGKRWSITRHVKDAHKDLWPEFAQLKCSVPECDYRATSALTMKAHENVYHSVEWKKWGRQGWFHLPNDCHCPFCPNERRRRLKNLGEYRKHVEENHFWDVAMKRRVLECRECRLSYQYTNELFGHWTRSSCSSGVSLIDNNKPSRI</sequence>
<gene>
    <name evidence="3" type="ORF">PMAYCL1PPCAC_29844</name>
</gene>
<protein>
    <recommendedName>
        <fullName evidence="2">C2H2-type domain-containing protein</fullName>
    </recommendedName>
</protein>
<dbReference type="AlphaFoldDB" id="A0AAN5DD37"/>
<dbReference type="Proteomes" id="UP001328107">
    <property type="component" value="Unassembled WGS sequence"/>
</dbReference>
<dbReference type="EMBL" id="BTRK01000006">
    <property type="protein sequence ID" value="GMR59649.1"/>
    <property type="molecule type" value="Genomic_DNA"/>
</dbReference>
<evidence type="ECO:0000313" key="4">
    <source>
        <dbReference type="Proteomes" id="UP001328107"/>
    </source>
</evidence>
<feature type="domain" description="C2H2-type" evidence="2">
    <location>
        <begin position="307"/>
        <end position="331"/>
    </location>
</feature>
<comment type="caution">
    <text evidence="3">The sequence shown here is derived from an EMBL/GenBank/DDBJ whole genome shotgun (WGS) entry which is preliminary data.</text>
</comment>
<name>A0AAN5DD37_9BILA</name>
<dbReference type="InterPro" id="IPR013087">
    <property type="entry name" value="Znf_C2H2_type"/>
</dbReference>
<feature type="domain" description="C2H2-type" evidence="2">
    <location>
        <begin position="341"/>
        <end position="366"/>
    </location>
</feature>
<dbReference type="SMART" id="SM00355">
    <property type="entry name" value="ZnF_C2H2"/>
    <property type="match status" value="3"/>
</dbReference>
<proteinExistence type="predicted"/>
<feature type="domain" description="C2H2-type" evidence="2">
    <location>
        <begin position="385"/>
        <end position="412"/>
    </location>
</feature>
<organism evidence="3 4">
    <name type="scientific">Pristionchus mayeri</name>
    <dbReference type="NCBI Taxonomy" id="1317129"/>
    <lineage>
        <taxon>Eukaryota</taxon>
        <taxon>Metazoa</taxon>
        <taxon>Ecdysozoa</taxon>
        <taxon>Nematoda</taxon>
        <taxon>Chromadorea</taxon>
        <taxon>Rhabditida</taxon>
        <taxon>Rhabditina</taxon>
        <taxon>Diplogasteromorpha</taxon>
        <taxon>Diplogasteroidea</taxon>
        <taxon>Neodiplogasteridae</taxon>
        <taxon>Pristionchus</taxon>
    </lineage>
</organism>
<feature type="region of interest" description="Disordered" evidence="1">
    <location>
        <begin position="220"/>
        <end position="270"/>
    </location>
</feature>
<reference evidence="4" key="1">
    <citation type="submission" date="2022-10" db="EMBL/GenBank/DDBJ databases">
        <title>Genome assembly of Pristionchus species.</title>
        <authorList>
            <person name="Yoshida K."/>
            <person name="Sommer R.J."/>
        </authorList>
    </citation>
    <scope>NUCLEOTIDE SEQUENCE [LARGE SCALE GENOMIC DNA]</scope>
    <source>
        <strain evidence="4">RS5460</strain>
    </source>
</reference>
<feature type="compositionally biased region" description="Polar residues" evidence="1">
    <location>
        <begin position="252"/>
        <end position="265"/>
    </location>
</feature>
<evidence type="ECO:0000259" key="2">
    <source>
        <dbReference type="SMART" id="SM00355"/>
    </source>
</evidence>
<accession>A0AAN5DD37</accession>
<keyword evidence="4" id="KW-1185">Reference proteome</keyword>